<evidence type="ECO:0000313" key="3">
    <source>
        <dbReference type="Proteomes" id="UP000001396"/>
    </source>
</evidence>
<evidence type="ECO:0000256" key="1">
    <source>
        <dbReference type="SAM" id="SignalP"/>
    </source>
</evidence>
<evidence type="ECO:0000313" key="2">
    <source>
        <dbReference type="EMBL" id="EFA76268.1"/>
    </source>
</evidence>
<gene>
    <name evidence="2" type="ORF">PPL_10029</name>
</gene>
<organism evidence="2 3">
    <name type="scientific">Heterostelium pallidum (strain ATCC 26659 / Pp 5 / PN500)</name>
    <name type="common">Cellular slime mold</name>
    <name type="synonym">Polysphondylium pallidum</name>
    <dbReference type="NCBI Taxonomy" id="670386"/>
    <lineage>
        <taxon>Eukaryota</taxon>
        <taxon>Amoebozoa</taxon>
        <taxon>Evosea</taxon>
        <taxon>Eumycetozoa</taxon>
        <taxon>Dictyostelia</taxon>
        <taxon>Acytosteliales</taxon>
        <taxon>Acytosteliaceae</taxon>
        <taxon>Heterostelium</taxon>
    </lineage>
</organism>
<keyword evidence="1" id="KW-0732">Signal</keyword>
<proteinExistence type="predicted"/>
<sequence>MKLSTIYLLLVFCCSVTFIYSLDDSSSDAFPFWPTQWVTDWTIIYTSSDQEPPFSNNNIPPPFKGGSGRTYYDWSNQAMHEVYNDFCVPIFSNGSDWTCDFINVKGVSYLVTHDDRPADVPPCCIFGDPWYPPAPNFIQTCGAVQNVTSSLNGQQVDYWTIYLPDSGSFGYGFYANGTSNGWTPASFYFAAAPSGWTIQNFENFQPTTPPANAFQVPDSCINASPCPPQG</sequence>
<accession>D3BQ48</accession>
<protein>
    <submittedName>
        <fullName evidence="2">Uncharacterized protein</fullName>
    </submittedName>
</protein>
<feature type="signal peptide" evidence="1">
    <location>
        <begin position="1"/>
        <end position="21"/>
    </location>
</feature>
<dbReference type="Proteomes" id="UP000001396">
    <property type="component" value="Unassembled WGS sequence"/>
</dbReference>
<dbReference type="AlphaFoldDB" id="D3BQ48"/>
<feature type="chain" id="PRO_5003042672" evidence="1">
    <location>
        <begin position="22"/>
        <end position="230"/>
    </location>
</feature>
<dbReference type="EMBL" id="ADBJ01000047">
    <property type="protein sequence ID" value="EFA76268.1"/>
    <property type="molecule type" value="Genomic_DNA"/>
</dbReference>
<dbReference type="InParanoid" id="D3BQ48"/>
<dbReference type="RefSeq" id="XP_020428400.1">
    <property type="nucleotide sequence ID" value="XM_020580815.1"/>
</dbReference>
<dbReference type="OMA" id="EGDIGWA"/>
<name>D3BQ48_HETP5</name>
<comment type="caution">
    <text evidence="2">The sequence shown here is derived from an EMBL/GenBank/DDBJ whole genome shotgun (WGS) entry which is preliminary data.</text>
</comment>
<dbReference type="GeneID" id="31365500"/>
<keyword evidence="3" id="KW-1185">Reference proteome</keyword>
<reference evidence="2 3" key="1">
    <citation type="journal article" date="2011" name="Genome Res.">
        <title>Phylogeny-wide analysis of social amoeba genomes highlights ancient origins for complex intercellular communication.</title>
        <authorList>
            <person name="Heidel A.J."/>
            <person name="Lawal H.M."/>
            <person name="Felder M."/>
            <person name="Schilde C."/>
            <person name="Helps N.R."/>
            <person name="Tunggal B."/>
            <person name="Rivero F."/>
            <person name="John U."/>
            <person name="Schleicher M."/>
            <person name="Eichinger L."/>
            <person name="Platzer M."/>
            <person name="Noegel A.A."/>
            <person name="Schaap P."/>
            <person name="Gloeckner G."/>
        </authorList>
    </citation>
    <scope>NUCLEOTIDE SEQUENCE [LARGE SCALE GENOMIC DNA]</scope>
    <source>
        <strain evidence="3">ATCC 26659 / Pp 5 / PN500</strain>
    </source>
</reference>